<keyword evidence="2" id="KW-1185">Reference proteome</keyword>
<name>C0E8G5_9FIRM</name>
<evidence type="ECO:0000313" key="2">
    <source>
        <dbReference type="Proteomes" id="UP000003340"/>
    </source>
</evidence>
<dbReference type="STRING" id="537013.CLOSTMETH_00110"/>
<sequence length="166" mass="19112">MASTWFQPYPNLRNGFDWTEFFIQKRSQIKQLHSKPPCERWFVAALQKDCLQAGLQLFGLRCALPSVNRQASQVSFHPSSRSLLRGLFPVEQGSHMKAFVKKSIVIDLITMLFLTEIHCEKQRRSTAAFLKGRVVIICFFLSTLFDGLESKPITAFLYPAKRSKRL</sequence>
<accession>C0E8G5</accession>
<comment type="caution">
    <text evidence="1">The sequence shown here is derived from an EMBL/GenBank/DDBJ whole genome shotgun (WGS) entry which is preliminary data.</text>
</comment>
<reference evidence="1 2" key="1">
    <citation type="submission" date="2009-01" db="EMBL/GenBank/DDBJ databases">
        <authorList>
            <person name="Fulton L."/>
            <person name="Clifton S."/>
            <person name="Fulton B."/>
            <person name="Xu J."/>
            <person name="Minx P."/>
            <person name="Pepin K.H."/>
            <person name="Johnson M."/>
            <person name="Bhonagiri V."/>
            <person name="Nash W.E."/>
            <person name="Mardis E.R."/>
            <person name="Wilson R.K."/>
        </authorList>
    </citation>
    <scope>NUCLEOTIDE SEQUENCE [LARGE SCALE GENOMIC DNA]</scope>
    <source>
        <strain evidence="1 2">DSM 5476</strain>
    </source>
</reference>
<gene>
    <name evidence="1" type="ORF">CLOSTMETH_00110</name>
</gene>
<reference evidence="1 2" key="2">
    <citation type="submission" date="2009-02" db="EMBL/GenBank/DDBJ databases">
        <title>Draft genome sequence of Clostridium methylpentosum (DSM 5476).</title>
        <authorList>
            <person name="Sudarsanam P."/>
            <person name="Ley R."/>
            <person name="Guruge J."/>
            <person name="Turnbaugh P.J."/>
            <person name="Mahowald M."/>
            <person name="Liep D."/>
            <person name="Gordon J."/>
        </authorList>
    </citation>
    <scope>NUCLEOTIDE SEQUENCE [LARGE SCALE GENOMIC DNA]</scope>
    <source>
        <strain evidence="1 2">DSM 5476</strain>
    </source>
</reference>
<dbReference type="EMBL" id="ACEC01000004">
    <property type="protein sequence ID" value="EEG32238.1"/>
    <property type="molecule type" value="Genomic_DNA"/>
</dbReference>
<protein>
    <submittedName>
        <fullName evidence="1">Uncharacterized protein</fullName>
    </submittedName>
</protein>
<dbReference type="HOGENOM" id="CLU_1599855_0_0_9"/>
<organism evidence="1 2">
    <name type="scientific">[Clostridium] methylpentosum DSM 5476</name>
    <dbReference type="NCBI Taxonomy" id="537013"/>
    <lineage>
        <taxon>Bacteria</taxon>
        <taxon>Bacillati</taxon>
        <taxon>Bacillota</taxon>
        <taxon>Clostridia</taxon>
        <taxon>Eubacteriales</taxon>
        <taxon>Oscillospiraceae</taxon>
        <taxon>Oscillospiraceae incertae sedis</taxon>
    </lineage>
</organism>
<dbReference type="AlphaFoldDB" id="C0E8G5"/>
<dbReference type="Proteomes" id="UP000003340">
    <property type="component" value="Unassembled WGS sequence"/>
</dbReference>
<evidence type="ECO:0000313" key="1">
    <source>
        <dbReference type="EMBL" id="EEG32238.1"/>
    </source>
</evidence>
<proteinExistence type="predicted"/>